<feature type="compositionally biased region" description="Acidic residues" evidence="1">
    <location>
        <begin position="192"/>
        <end position="222"/>
    </location>
</feature>
<dbReference type="Proteomes" id="UP000546464">
    <property type="component" value="Unassembled WGS sequence"/>
</dbReference>
<feature type="region of interest" description="Disordered" evidence="1">
    <location>
        <begin position="188"/>
        <end position="230"/>
    </location>
</feature>
<keyword evidence="3" id="KW-1185">Reference proteome</keyword>
<name>A0A842HLC9_9BACT</name>
<accession>A0A842HLC9</accession>
<dbReference type="EMBL" id="JACHVB010000058">
    <property type="protein sequence ID" value="MBC2595941.1"/>
    <property type="molecule type" value="Genomic_DNA"/>
</dbReference>
<reference evidence="2 3" key="1">
    <citation type="submission" date="2020-07" db="EMBL/GenBank/DDBJ databases">
        <authorList>
            <person name="Feng X."/>
        </authorList>
    </citation>
    <scope>NUCLEOTIDE SEQUENCE [LARGE SCALE GENOMIC DNA]</scope>
    <source>
        <strain evidence="2 3">JCM31066</strain>
    </source>
</reference>
<dbReference type="InterPro" id="IPR025449">
    <property type="entry name" value="JetB"/>
</dbReference>
<sequence>MSASLTLSHVIVRLVSGPLYQEETDLWNRLRIESEAVRRHYALMGLEVVIDEDAGYAYLRQAETDEEDDTSGTTPLPRLLRRTPLGFHPTLLMVLLRERLLRHDQSAEGEANLYLDAAQLADLLRPYYHASTDEKKTETQISRAIGRLQEIGILRPLPDRSETIYRVEPILRTKLPIQELEAIRDRLRAYVEDDPADSEAPDTPDDSDEVSQPEQSEPDDLTANDANNHG</sequence>
<evidence type="ECO:0000256" key="1">
    <source>
        <dbReference type="SAM" id="MobiDB-lite"/>
    </source>
</evidence>
<dbReference type="RefSeq" id="WP_185676869.1">
    <property type="nucleotide sequence ID" value="NZ_JACHVB010000058.1"/>
</dbReference>
<evidence type="ECO:0000313" key="3">
    <source>
        <dbReference type="Proteomes" id="UP000546464"/>
    </source>
</evidence>
<comment type="caution">
    <text evidence="2">The sequence shown here is derived from an EMBL/GenBank/DDBJ whole genome shotgun (WGS) entry which is preliminary data.</text>
</comment>
<gene>
    <name evidence="2" type="ORF">H5P28_16875</name>
</gene>
<organism evidence="2 3">
    <name type="scientific">Ruficoccus amylovorans</name>
    <dbReference type="NCBI Taxonomy" id="1804625"/>
    <lineage>
        <taxon>Bacteria</taxon>
        <taxon>Pseudomonadati</taxon>
        <taxon>Verrucomicrobiota</taxon>
        <taxon>Opitutia</taxon>
        <taxon>Puniceicoccales</taxon>
        <taxon>Cerasicoccaceae</taxon>
        <taxon>Ruficoccus</taxon>
    </lineage>
</organism>
<evidence type="ECO:0000313" key="2">
    <source>
        <dbReference type="EMBL" id="MBC2595941.1"/>
    </source>
</evidence>
<proteinExistence type="predicted"/>
<dbReference type="AlphaFoldDB" id="A0A842HLC9"/>
<dbReference type="Pfam" id="PF13835">
    <property type="entry name" value="DUF4194"/>
    <property type="match status" value="1"/>
</dbReference>
<protein>
    <submittedName>
        <fullName evidence="2">DUF4194 domain-containing protein</fullName>
    </submittedName>
</protein>